<dbReference type="GO" id="GO:0008146">
    <property type="term" value="F:sulfotransferase activity"/>
    <property type="evidence" value="ECO:0007669"/>
    <property type="project" value="InterPro"/>
</dbReference>
<proteinExistence type="inferred from homology"/>
<evidence type="ECO:0000256" key="2">
    <source>
        <dbReference type="ARBA" id="ARBA00022679"/>
    </source>
</evidence>
<protein>
    <submittedName>
        <fullName evidence="3">Uncharacterized protein</fullName>
    </submittedName>
</protein>
<dbReference type="Proteomes" id="UP000749559">
    <property type="component" value="Unassembled WGS sequence"/>
</dbReference>
<accession>A0A8J1U1G6</accession>
<dbReference type="InterPro" id="IPR027417">
    <property type="entry name" value="P-loop_NTPase"/>
</dbReference>
<dbReference type="SUPFAM" id="SSF52540">
    <property type="entry name" value="P-loop containing nucleoside triphosphate hydrolases"/>
    <property type="match status" value="1"/>
</dbReference>
<keyword evidence="2" id="KW-0808">Transferase</keyword>
<gene>
    <name evidence="3" type="ORF">OFUS_LOCUS11753</name>
</gene>
<organism evidence="3 4">
    <name type="scientific">Owenia fusiformis</name>
    <name type="common">Polychaete worm</name>
    <dbReference type="NCBI Taxonomy" id="6347"/>
    <lineage>
        <taxon>Eukaryota</taxon>
        <taxon>Metazoa</taxon>
        <taxon>Spiralia</taxon>
        <taxon>Lophotrochozoa</taxon>
        <taxon>Annelida</taxon>
        <taxon>Polychaeta</taxon>
        <taxon>Sedentaria</taxon>
        <taxon>Canalipalpata</taxon>
        <taxon>Sabellida</taxon>
        <taxon>Oweniida</taxon>
        <taxon>Oweniidae</taxon>
        <taxon>Owenia</taxon>
    </lineage>
</organism>
<dbReference type="PANTHER" id="PTHR11783">
    <property type="entry name" value="SULFOTRANSFERASE SULT"/>
    <property type="match status" value="1"/>
</dbReference>
<evidence type="ECO:0000313" key="4">
    <source>
        <dbReference type="Proteomes" id="UP000749559"/>
    </source>
</evidence>
<sequence length="321" mass="37526">MAENFLKKAKGIHYGYGKENYKEGVPLLPAFHPDVFTESLANFKMFPDDIYFTGYMRTGTYIGLEVLQLILNDVDTETLRNTPIYDRIYHILVSRDYFIPGKLKGFEHGESPLPWLSEQKSPRLLKTHGLYEFAPKDAKTGKCKVIVATRNPKSTYLSWFKLMQTLTPVFPDGITWEDYFAAVISGENKHLVLGTWFDFYLDWWKHRDDMSIYFLNYEALFKDGRNGRKVIKELTEFLGKTLTEEKITEILKYIDFDQCKQNPSFSKALKNMPTTSEKTSHMRKGKIDDWKNYFTVAQSEQFDQLYKEKMDGSGFPEPVYE</sequence>
<evidence type="ECO:0000313" key="3">
    <source>
        <dbReference type="EMBL" id="CAH1785736.1"/>
    </source>
</evidence>
<dbReference type="Pfam" id="PF00685">
    <property type="entry name" value="Sulfotransfer_1"/>
    <property type="match status" value="1"/>
</dbReference>
<dbReference type="EMBL" id="CAIIXF020000006">
    <property type="protein sequence ID" value="CAH1785736.1"/>
    <property type="molecule type" value="Genomic_DNA"/>
</dbReference>
<dbReference type="InterPro" id="IPR000863">
    <property type="entry name" value="Sulfotransferase_dom"/>
</dbReference>
<name>A0A8J1U1G6_OWEFU</name>
<dbReference type="AlphaFoldDB" id="A0A8J1U1G6"/>
<comment type="similarity">
    <text evidence="1">Belongs to the sulfotransferase 1 family.</text>
</comment>
<dbReference type="Gene3D" id="3.40.50.300">
    <property type="entry name" value="P-loop containing nucleotide triphosphate hydrolases"/>
    <property type="match status" value="1"/>
</dbReference>
<reference evidence="3" key="1">
    <citation type="submission" date="2022-03" db="EMBL/GenBank/DDBJ databases">
        <authorList>
            <person name="Martin C."/>
        </authorList>
    </citation>
    <scope>NUCLEOTIDE SEQUENCE</scope>
</reference>
<comment type="caution">
    <text evidence="3">The sequence shown here is derived from an EMBL/GenBank/DDBJ whole genome shotgun (WGS) entry which is preliminary data.</text>
</comment>
<evidence type="ECO:0000256" key="1">
    <source>
        <dbReference type="ARBA" id="ARBA00005771"/>
    </source>
</evidence>
<keyword evidence="4" id="KW-1185">Reference proteome</keyword>
<dbReference type="OrthoDB" id="205623at2759"/>